<evidence type="ECO:0000259" key="1">
    <source>
        <dbReference type="PROSITE" id="PS50987"/>
    </source>
</evidence>
<organism evidence="2 3">
    <name type="scientific">Advenella kashmirensis (strain DSM 17095 / LMG 22695 / WT001)</name>
    <name type="common">Tetrathiobacter kashmirensis</name>
    <dbReference type="NCBI Taxonomy" id="1036672"/>
    <lineage>
        <taxon>Bacteria</taxon>
        <taxon>Pseudomonadati</taxon>
        <taxon>Pseudomonadota</taxon>
        <taxon>Betaproteobacteria</taxon>
        <taxon>Burkholderiales</taxon>
        <taxon>Alcaligenaceae</taxon>
    </lineage>
</organism>
<evidence type="ECO:0000313" key="3">
    <source>
        <dbReference type="Proteomes" id="UP000005267"/>
    </source>
</evidence>
<dbReference type="CDD" id="cd00090">
    <property type="entry name" value="HTH_ARSR"/>
    <property type="match status" value="1"/>
</dbReference>
<dbReference type="InterPro" id="IPR001845">
    <property type="entry name" value="HTH_ArsR_DNA-bd_dom"/>
</dbReference>
<dbReference type="GO" id="GO:0097063">
    <property type="term" value="F:cadmium ion sensor activity"/>
    <property type="evidence" value="ECO:0007669"/>
    <property type="project" value="TreeGrafter"/>
</dbReference>
<dbReference type="PROSITE" id="PS50987">
    <property type="entry name" value="HTH_ARSR_2"/>
    <property type="match status" value="1"/>
</dbReference>
<dbReference type="HOGENOM" id="CLU_077964_0_1_4"/>
<dbReference type="InterPro" id="IPR052543">
    <property type="entry name" value="HTH_Metal-responsive_Reg"/>
</dbReference>
<evidence type="ECO:0000313" key="2">
    <source>
        <dbReference type="EMBL" id="AFK62157.1"/>
    </source>
</evidence>
<dbReference type="GO" id="GO:0003700">
    <property type="term" value="F:DNA-binding transcription factor activity"/>
    <property type="evidence" value="ECO:0007669"/>
    <property type="project" value="InterPro"/>
</dbReference>
<dbReference type="Proteomes" id="UP000005267">
    <property type="component" value="Chromosome"/>
</dbReference>
<dbReference type="RefSeq" id="WP_014750248.1">
    <property type="nucleotide sequence ID" value="NC_017964.1"/>
</dbReference>
<gene>
    <name evidence="2" type="ordered locus">TKWG_09115</name>
</gene>
<dbReference type="InterPro" id="IPR011991">
    <property type="entry name" value="ArsR-like_HTH"/>
</dbReference>
<keyword evidence="3" id="KW-1185">Reference proteome</keyword>
<sequence length="256" mass="27290">MVSIASIAQTASLIGDLARASMLTALMDGRALTATELSRVAGIAPQTASGHLTRLVEAGLLVMERQGRHRYHRLASPAVAHMIESIMSLSVDPDTQGARPRSAGPVTGPRDKALRYARTCYDHLAGQLAVDMTDHLVASGCVELSGDGGLLTDAGDRFLRSLGVDVDSAHHRASGRGTGRMFCRPCLDWSARRFHIGGALGAAICQCYLDQGWIRLAAGTRAVTVTPQGQRAIREAFPLMEVGLSETAHADKRNRP</sequence>
<reference evidence="3" key="2">
    <citation type="journal article" date="2013" name="PLoS ONE">
        <title>Genome implosion elicits host-confinement in Alcaligenaceae: evidence from the comparative genomics of Tetrathiobacter kashmirensis, a pathogen in the making.</title>
        <authorList>
            <person name="Ghosh W."/>
            <person name="Alam M."/>
            <person name="Roy C."/>
            <person name="Pyne P."/>
            <person name="George A."/>
            <person name="Chakraborty R."/>
            <person name="Majumder S."/>
            <person name="Agarwal A."/>
            <person name="Chakraborty S."/>
            <person name="Majumdar S."/>
            <person name="Gupta S.K."/>
        </authorList>
    </citation>
    <scope>NUCLEOTIDE SEQUENCE [LARGE SCALE GENOMIC DNA]</scope>
    <source>
        <strain evidence="3">WT001</strain>
    </source>
</reference>
<dbReference type="PANTHER" id="PTHR39168">
    <property type="entry name" value="TRANSCRIPTIONAL REGULATOR-RELATED"/>
    <property type="match status" value="1"/>
</dbReference>
<dbReference type="SMART" id="SM00418">
    <property type="entry name" value="HTH_ARSR"/>
    <property type="match status" value="1"/>
</dbReference>
<dbReference type="InterPro" id="IPR036390">
    <property type="entry name" value="WH_DNA-bd_sf"/>
</dbReference>
<dbReference type="Pfam" id="PF12840">
    <property type="entry name" value="HTH_20"/>
    <property type="match status" value="1"/>
</dbReference>
<dbReference type="GO" id="GO:0010288">
    <property type="term" value="P:response to lead ion"/>
    <property type="evidence" value="ECO:0007669"/>
    <property type="project" value="TreeGrafter"/>
</dbReference>
<dbReference type="SUPFAM" id="SSF46785">
    <property type="entry name" value="Winged helix' DNA-binding domain"/>
    <property type="match status" value="1"/>
</dbReference>
<accession>I3UAW9</accession>
<protein>
    <submittedName>
        <fullName evidence="2">ArsR family transcriptional regulator</fullName>
    </submittedName>
</protein>
<dbReference type="PANTHER" id="PTHR39168:SF1">
    <property type="entry name" value="TRANSCRIPTIONAL REGULATORY PROTEIN"/>
    <property type="match status" value="1"/>
</dbReference>
<feature type="domain" description="HTH arsR-type" evidence="1">
    <location>
        <begin position="1"/>
        <end position="94"/>
    </location>
</feature>
<dbReference type="Gene3D" id="1.10.10.10">
    <property type="entry name" value="Winged helix-like DNA-binding domain superfamily/Winged helix DNA-binding domain"/>
    <property type="match status" value="1"/>
</dbReference>
<dbReference type="EMBL" id="CP003555">
    <property type="protein sequence ID" value="AFK62157.1"/>
    <property type="molecule type" value="Genomic_DNA"/>
</dbReference>
<reference evidence="2 3" key="1">
    <citation type="journal article" date="2011" name="J. Bacteriol.">
        <title>Whole-genome shotgun sequencing of the sulfur-oxidizing chemoautotroph Tetrathiobacter kashmirensis.</title>
        <authorList>
            <person name="Ghosh W."/>
            <person name="George A."/>
            <person name="Agarwal A."/>
            <person name="Raj P."/>
            <person name="Alam M."/>
            <person name="Pyne P."/>
            <person name="Das Gupta S.K."/>
        </authorList>
    </citation>
    <scope>NUCLEOTIDE SEQUENCE [LARGE SCALE GENOMIC DNA]</scope>
    <source>
        <strain evidence="2 3">WT001</strain>
    </source>
</reference>
<dbReference type="GO" id="GO:0003677">
    <property type="term" value="F:DNA binding"/>
    <property type="evidence" value="ECO:0007669"/>
    <property type="project" value="TreeGrafter"/>
</dbReference>
<dbReference type="STRING" id="1036672.TKWG_09115"/>
<name>I3UAW9_ADVKW</name>
<dbReference type="AlphaFoldDB" id="I3UAW9"/>
<dbReference type="GO" id="GO:0032791">
    <property type="term" value="F:lead ion binding"/>
    <property type="evidence" value="ECO:0007669"/>
    <property type="project" value="TreeGrafter"/>
</dbReference>
<dbReference type="OrthoDB" id="9797716at2"/>
<dbReference type="GO" id="GO:0046686">
    <property type="term" value="P:response to cadmium ion"/>
    <property type="evidence" value="ECO:0007669"/>
    <property type="project" value="TreeGrafter"/>
</dbReference>
<dbReference type="KEGG" id="aka:TKWG_09115"/>
<proteinExistence type="predicted"/>
<dbReference type="InterPro" id="IPR036388">
    <property type="entry name" value="WH-like_DNA-bd_sf"/>
</dbReference>